<evidence type="ECO:0000313" key="3">
    <source>
        <dbReference type="Proteomes" id="UP000712600"/>
    </source>
</evidence>
<gene>
    <name evidence="2" type="ORF">F2Q69_00022442</name>
</gene>
<dbReference type="EMBL" id="QGKX02001290">
    <property type="protein sequence ID" value="KAF3541166.1"/>
    <property type="molecule type" value="Genomic_DNA"/>
</dbReference>
<comment type="caution">
    <text evidence="2">The sequence shown here is derived from an EMBL/GenBank/DDBJ whole genome shotgun (WGS) entry which is preliminary data.</text>
</comment>
<proteinExistence type="predicted"/>
<dbReference type="Proteomes" id="UP000712600">
    <property type="component" value="Unassembled WGS sequence"/>
</dbReference>
<reference evidence="2" key="1">
    <citation type="submission" date="2019-12" db="EMBL/GenBank/DDBJ databases">
        <title>Genome sequencing and annotation of Brassica cretica.</title>
        <authorList>
            <person name="Studholme D.J."/>
            <person name="Sarris P."/>
        </authorList>
    </citation>
    <scope>NUCLEOTIDE SEQUENCE</scope>
    <source>
        <strain evidence="2">PFS-109/04</strain>
        <tissue evidence="2">Leaf</tissue>
    </source>
</reference>
<name>A0A8S9QH90_BRACR</name>
<accession>A0A8S9QH90</accession>
<feature type="region of interest" description="Disordered" evidence="1">
    <location>
        <begin position="352"/>
        <end position="405"/>
    </location>
</feature>
<evidence type="ECO:0000313" key="2">
    <source>
        <dbReference type="EMBL" id="KAF3541166.1"/>
    </source>
</evidence>
<organism evidence="2 3">
    <name type="scientific">Brassica cretica</name>
    <name type="common">Mustard</name>
    <dbReference type="NCBI Taxonomy" id="69181"/>
    <lineage>
        <taxon>Eukaryota</taxon>
        <taxon>Viridiplantae</taxon>
        <taxon>Streptophyta</taxon>
        <taxon>Embryophyta</taxon>
        <taxon>Tracheophyta</taxon>
        <taxon>Spermatophyta</taxon>
        <taxon>Magnoliopsida</taxon>
        <taxon>eudicotyledons</taxon>
        <taxon>Gunneridae</taxon>
        <taxon>Pentapetalae</taxon>
        <taxon>rosids</taxon>
        <taxon>malvids</taxon>
        <taxon>Brassicales</taxon>
        <taxon>Brassicaceae</taxon>
        <taxon>Brassiceae</taxon>
        <taxon>Brassica</taxon>
    </lineage>
</organism>
<dbReference type="AlphaFoldDB" id="A0A8S9QH90"/>
<sequence>MLLDTAPSPSIDRCYEFGHRAYDIYGARKFRWEQKDEYSVYRDESGYARSVAGEMNLVTKDNIRKILERASLFEESHFCLPEHATSFTPTKLAPEIYTKDDINEMVTGICGAQEKLGDELKTLHNLEKEATTSPSIDANKATSIDIKPQTSQIPAEPQSLAEKNDEWEIAYINTRINDVYNPLNNNVDWLSKRIDLLQQDLDNIRKKDPQPATSIDICTITSIDSKFVAMEDRLQSYVDMHDRFTSPIMRYLDTLSTQMMNVQRDIGKLNDRHDFQEEGSTSIDRFHRESLDGRKPTEHLPYTAAKVNQITSKLYTAIDTMEDDLRSGVMTSTFHSTSDSVDWIAKQSGYRRKSKPFRGNSHLNTRYQHRSTENAPNRSTVRHQHRPINTWSHRSIPRLHQTTSS</sequence>
<protein>
    <submittedName>
        <fullName evidence="2">Uncharacterized protein</fullName>
    </submittedName>
</protein>
<evidence type="ECO:0000256" key="1">
    <source>
        <dbReference type="SAM" id="MobiDB-lite"/>
    </source>
</evidence>